<name>A0ABN9DEL3_9NEOB</name>
<protein>
    <submittedName>
        <fullName evidence="1">Uncharacterized protein</fullName>
    </submittedName>
</protein>
<proteinExistence type="predicted"/>
<dbReference type="EMBL" id="CATNWA010014359">
    <property type="protein sequence ID" value="CAI9570897.1"/>
    <property type="molecule type" value="Genomic_DNA"/>
</dbReference>
<evidence type="ECO:0000313" key="2">
    <source>
        <dbReference type="Proteomes" id="UP001162483"/>
    </source>
</evidence>
<organism evidence="1 2">
    <name type="scientific">Staurois parvus</name>
    <dbReference type="NCBI Taxonomy" id="386267"/>
    <lineage>
        <taxon>Eukaryota</taxon>
        <taxon>Metazoa</taxon>
        <taxon>Chordata</taxon>
        <taxon>Craniata</taxon>
        <taxon>Vertebrata</taxon>
        <taxon>Euteleostomi</taxon>
        <taxon>Amphibia</taxon>
        <taxon>Batrachia</taxon>
        <taxon>Anura</taxon>
        <taxon>Neobatrachia</taxon>
        <taxon>Ranoidea</taxon>
        <taxon>Ranidae</taxon>
        <taxon>Staurois</taxon>
    </lineage>
</organism>
<dbReference type="Proteomes" id="UP001162483">
    <property type="component" value="Unassembled WGS sequence"/>
</dbReference>
<accession>A0ABN9DEL3</accession>
<gene>
    <name evidence="1" type="ORF">SPARVUS_LOCUS7161919</name>
</gene>
<reference evidence="1" key="1">
    <citation type="submission" date="2023-05" db="EMBL/GenBank/DDBJ databases">
        <authorList>
            <person name="Stuckert A."/>
        </authorList>
    </citation>
    <scope>NUCLEOTIDE SEQUENCE</scope>
</reference>
<comment type="caution">
    <text evidence="1">The sequence shown here is derived from an EMBL/GenBank/DDBJ whole genome shotgun (WGS) entry which is preliminary data.</text>
</comment>
<sequence>MKIRISPSRQKVYLQSSSKCICRMSFMKQIDTMFQPLYVVNVTELSEIGYF</sequence>
<keyword evidence="2" id="KW-1185">Reference proteome</keyword>
<evidence type="ECO:0000313" key="1">
    <source>
        <dbReference type="EMBL" id="CAI9570897.1"/>
    </source>
</evidence>